<dbReference type="SUPFAM" id="SSF46894">
    <property type="entry name" value="C-terminal effector domain of the bipartite response regulators"/>
    <property type="match status" value="1"/>
</dbReference>
<evidence type="ECO:0000313" key="1">
    <source>
        <dbReference type="EMBL" id="SNT73187.1"/>
    </source>
</evidence>
<dbReference type="EMBL" id="FZQA01000003">
    <property type="protein sequence ID" value="SNT73187.1"/>
    <property type="molecule type" value="Genomic_DNA"/>
</dbReference>
<dbReference type="GO" id="GO:0003677">
    <property type="term" value="F:DNA binding"/>
    <property type="evidence" value="ECO:0007669"/>
    <property type="project" value="InterPro"/>
</dbReference>
<dbReference type="Gene3D" id="1.10.10.10">
    <property type="entry name" value="Winged helix-like DNA-binding domain superfamily/Winged helix DNA-binding domain"/>
    <property type="match status" value="1"/>
</dbReference>
<dbReference type="InterPro" id="IPR011006">
    <property type="entry name" value="CheY-like_superfamily"/>
</dbReference>
<dbReference type="AlphaFoldDB" id="A0A239PU14"/>
<keyword evidence="2" id="KW-1185">Reference proteome</keyword>
<proteinExistence type="predicted"/>
<dbReference type="InterPro" id="IPR036388">
    <property type="entry name" value="WH-like_DNA-bd_sf"/>
</dbReference>
<dbReference type="Proteomes" id="UP000198346">
    <property type="component" value="Unassembled WGS sequence"/>
</dbReference>
<dbReference type="GO" id="GO:0006355">
    <property type="term" value="P:regulation of DNA-templated transcription"/>
    <property type="evidence" value="ECO:0007669"/>
    <property type="project" value="InterPro"/>
</dbReference>
<sequence>MSGNPRRVYCFEDDPCTLEKLHRVIDENEAVAARYFDAPGALAAAQRTAPADVAILGGETAEALALVAEIHAASPQTLCLVLSGPVELDALLAAVGGAVFRLTPQPADADDLRGALAEALAALALRDLQRAAGGDLAASGHTRTPVMLLDSALRVIYANDEAADLMQDGATFALDTDETLIAADPAQAPAFRAFLRLAVVSRGRGAPRAFRLSRGPGRAPVSLCAAGAGEGLKLLIADPERKGGPSPASIGAALNIGEPEARVVHGLALGMDIGQAAGAAGLSVAAARAHMRTAFDKTGAARPADLVRLALLAGA</sequence>
<name>A0A239PU14_9PROT</name>
<protein>
    <recommendedName>
        <fullName evidence="3">DNA-binding transcriptional regulator, CsgD family</fullName>
    </recommendedName>
</protein>
<dbReference type="SUPFAM" id="SSF52172">
    <property type="entry name" value="CheY-like"/>
    <property type="match status" value="1"/>
</dbReference>
<accession>A0A239PU14</accession>
<dbReference type="OrthoDB" id="5497412at2"/>
<evidence type="ECO:0008006" key="3">
    <source>
        <dbReference type="Google" id="ProtNLM"/>
    </source>
</evidence>
<evidence type="ECO:0000313" key="2">
    <source>
        <dbReference type="Proteomes" id="UP000198346"/>
    </source>
</evidence>
<dbReference type="RefSeq" id="WP_089412068.1">
    <property type="nucleotide sequence ID" value="NZ_FZQA01000003.1"/>
</dbReference>
<gene>
    <name evidence="1" type="ORF">SAMN06297382_1584</name>
</gene>
<reference evidence="1 2" key="1">
    <citation type="submission" date="2017-07" db="EMBL/GenBank/DDBJ databases">
        <authorList>
            <person name="Sun Z.S."/>
            <person name="Albrecht U."/>
            <person name="Echele G."/>
            <person name="Lee C.C."/>
        </authorList>
    </citation>
    <scope>NUCLEOTIDE SEQUENCE [LARGE SCALE GENOMIC DNA]</scope>
    <source>
        <strain evidence="1 2">CGMCC 1.12710</strain>
    </source>
</reference>
<dbReference type="InterPro" id="IPR016032">
    <property type="entry name" value="Sig_transdc_resp-reg_C-effctor"/>
</dbReference>
<organism evidence="1 2">
    <name type="scientific">Amphiplicatus metriothermophilus</name>
    <dbReference type="NCBI Taxonomy" id="1519374"/>
    <lineage>
        <taxon>Bacteria</taxon>
        <taxon>Pseudomonadati</taxon>
        <taxon>Pseudomonadota</taxon>
        <taxon>Alphaproteobacteria</taxon>
        <taxon>Parvularculales</taxon>
        <taxon>Parvularculaceae</taxon>
        <taxon>Amphiplicatus</taxon>
    </lineage>
</organism>